<dbReference type="Proteomes" id="UP000243579">
    <property type="component" value="Unassembled WGS sequence"/>
</dbReference>
<dbReference type="STRING" id="1202772.A0A1V9Z9P2"/>
<dbReference type="InterPro" id="IPR002110">
    <property type="entry name" value="Ankyrin_rpt"/>
</dbReference>
<dbReference type="InterPro" id="IPR036770">
    <property type="entry name" value="Ankyrin_rpt-contain_sf"/>
</dbReference>
<dbReference type="Gene3D" id="2.70.50.40">
    <property type="entry name" value="GMP phosphodiesterase, delta subunit"/>
    <property type="match status" value="2"/>
</dbReference>
<dbReference type="AlphaFoldDB" id="A0A1V9Z9P2"/>
<feature type="region of interest" description="Disordered" evidence="3">
    <location>
        <begin position="836"/>
        <end position="855"/>
    </location>
</feature>
<organism evidence="4 5">
    <name type="scientific">Achlya hypogyna</name>
    <name type="common">Oomycete</name>
    <name type="synonym">Protoachlya hypogyna</name>
    <dbReference type="NCBI Taxonomy" id="1202772"/>
    <lineage>
        <taxon>Eukaryota</taxon>
        <taxon>Sar</taxon>
        <taxon>Stramenopiles</taxon>
        <taxon>Oomycota</taxon>
        <taxon>Saprolegniomycetes</taxon>
        <taxon>Saprolegniales</taxon>
        <taxon>Achlyaceae</taxon>
        <taxon>Achlya</taxon>
    </lineage>
</organism>
<evidence type="ECO:0000313" key="5">
    <source>
        <dbReference type="Proteomes" id="UP000243579"/>
    </source>
</evidence>
<dbReference type="PANTHER" id="PTHR24198">
    <property type="entry name" value="ANKYRIN REPEAT AND PROTEIN KINASE DOMAIN-CONTAINING PROTEIN"/>
    <property type="match status" value="1"/>
</dbReference>
<dbReference type="SUPFAM" id="SSF48403">
    <property type="entry name" value="Ankyrin repeat"/>
    <property type="match status" value="2"/>
</dbReference>
<name>A0A1V9Z9P2_ACHHY</name>
<keyword evidence="5" id="KW-1185">Reference proteome</keyword>
<evidence type="ECO:0000256" key="2">
    <source>
        <dbReference type="ARBA" id="ARBA00023043"/>
    </source>
</evidence>
<dbReference type="EMBL" id="JNBR01000358">
    <property type="protein sequence ID" value="OQR94570.1"/>
    <property type="molecule type" value="Genomic_DNA"/>
</dbReference>
<keyword evidence="1" id="KW-0677">Repeat</keyword>
<evidence type="ECO:0000256" key="1">
    <source>
        <dbReference type="ARBA" id="ARBA00022737"/>
    </source>
</evidence>
<dbReference type="PANTHER" id="PTHR24198:SF165">
    <property type="entry name" value="ANKYRIN REPEAT-CONTAINING PROTEIN-RELATED"/>
    <property type="match status" value="1"/>
</dbReference>
<dbReference type="SMART" id="SM00248">
    <property type="entry name" value="ANK"/>
    <property type="match status" value="6"/>
</dbReference>
<sequence length="863" mass="93998">MSFPLASARALQRPLVGYVASWSHPSLDILQLRIMQGSFGPSCATLMDHALGKMVVQLPHDPAVCRFTNQYTFAVTEPLACLRVIQVLYVGAHSVTVADNTFGAVAPGEEHVWRITWANPFTGDGTVVDSDVFFFDGDMLLAHQRMEYSVGVDDPSAALLEAIEDGLTISVAAAIHRGALKTPEIAAAALHLAVQKRFFSIITVLLDHDVSLHALDANDKPVLYAAVEAGDKAMIKFLMDRGANRLNDTAQRSLLLAISHGAQDVVEMLIENGTSECLNAVYRWNDSDWTPLLFAYYCNQPGIALQLLLAGASAVSEDWAPSTLYYCIRYVRDTEACLMHVVQLIEMGAAVDIHKTFDKRAQMLGRHRCDTDSWGRASAMTAAIKRLLYEVVLVLVAHQANSTAITTSAYDAYVYELARDCDDGGHMLAALGLPAVSYAPAAADKTEPIQRVDTYALDNSILDTLIQAPPETPVTAMQELKIEDGSPAKRQRVGSDDWELIGCRSCENYSQAMEKTLGKTMAQLPRDSGMCRFTNQYTFVATKPLTSLRLIQVLYVSELAVIVADNIFGAVVPGEEHTWSIAWGNPFTEDVSVVDSDVFFFDGDVILAHHRIEYSVGVDDPSAALFHAIENGLTISAAPAIHCGALKTPEIAAAALHLAVQKRFFSIITLPLLLAYYCKQPGIAMHLLSAGASAVREEWTPSVLYYCITYVQDADACLIHVLQLIEMGAAVDIHKFTDDNESAMTAAIKRLFYEVVLVLVAHQANSTAITTSAYDAYVYELARDCDDGGHMLAALGLPAVSYAPAAAAKTEPIQRVDTYALDNSILDTLIQAPPETPELKIEGGSPAKRQRVGSDDWELVDTF</sequence>
<keyword evidence="2" id="KW-0040">ANK repeat</keyword>
<gene>
    <name evidence="4" type="ORF">ACHHYP_01119</name>
</gene>
<accession>A0A1V9Z9P2</accession>
<dbReference type="Pfam" id="PF12796">
    <property type="entry name" value="Ank_2"/>
    <property type="match status" value="1"/>
</dbReference>
<dbReference type="Gene3D" id="1.25.40.20">
    <property type="entry name" value="Ankyrin repeat-containing domain"/>
    <property type="match status" value="2"/>
</dbReference>
<evidence type="ECO:0000313" key="4">
    <source>
        <dbReference type="EMBL" id="OQR94570.1"/>
    </source>
</evidence>
<dbReference type="OrthoDB" id="10555508at2759"/>
<proteinExistence type="predicted"/>
<protein>
    <submittedName>
        <fullName evidence="4">Uncharacterized protein</fullName>
    </submittedName>
</protein>
<dbReference type="InterPro" id="IPR037036">
    <property type="entry name" value="PDED_dom_sf"/>
</dbReference>
<reference evidence="4 5" key="1">
    <citation type="journal article" date="2014" name="Genome Biol. Evol.">
        <title>The secreted proteins of Achlya hypogyna and Thraustotheca clavata identify the ancestral oomycete secretome and reveal gene acquisitions by horizontal gene transfer.</title>
        <authorList>
            <person name="Misner I."/>
            <person name="Blouin N."/>
            <person name="Leonard G."/>
            <person name="Richards T.A."/>
            <person name="Lane C.E."/>
        </authorList>
    </citation>
    <scope>NUCLEOTIDE SEQUENCE [LARGE SCALE GENOMIC DNA]</scope>
    <source>
        <strain evidence="4 5">ATCC 48635</strain>
    </source>
</reference>
<comment type="caution">
    <text evidence="4">The sequence shown here is derived from an EMBL/GenBank/DDBJ whole genome shotgun (WGS) entry which is preliminary data.</text>
</comment>
<evidence type="ECO:0000256" key="3">
    <source>
        <dbReference type="SAM" id="MobiDB-lite"/>
    </source>
</evidence>